<dbReference type="Pfam" id="PF13508">
    <property type="entry name" value="Acetyltransf_7"/>
    <property type="match status" value="1"/>
</dbReference>
<dbReference type="SUPFAM" id="SSF55729">
    <property type="entry name" value="Acyl-CoA N-acyltransferases (Nat)"/>
    <property type="match status" value="1"/>
</dbReference>
<evidence type="ECO:0000313" key="2">
    <source>
        <dbReference type="EMBL" id="VVE58238.1"/>
    </source>
</evidence>
<dbReference type="Proteomes" id="UP000333828">
    <property type="component" value="Unassembled WGS sequence"/>
</dbReference>
<dbReference type="InterPro" id="IPR000182">
    <property type="entry name" value="GNAT_dom"/>
</dbReference>
<dbReference type="RefSeq" id="WP_254439730.1">
    <property type="nucleotide sequence ID" value="NZ_CABPSI010000008.1"/>
</dbReference>
<organism evidence="2 3">
    <name type="scientific">Pandoraea iniqua</name>
    <dbReference type="NCBI Taxonomy" id="2508288"/>
    <lineage>
        <taxon>Bacteria</taxon>
        <taxon>Pseudomonadati</taxon>
        <taxon>Pseudomonadota</taxon>
        <taxon>Betaproteobacteria</taxon>
        <taxon>Burkholderiales</taxon>
        <taxon>Burkholderiaceae</taxon>
        <taxon>Pandoraea</taxon>
    </lineage>
</organism>
<protein>
    <submittedName>
        <fullName evidence="2">GNAT family N-acetyltransferase</fullName>
    </submittedName>
</protein>
<keyword evidence="3" id="KW-1185">Reference proteome</keyword>
<name>A0A5E4ZBL3_9BURK</name>
<dbReference type="Gene3D" id="3.40.630.30">
    <property type="match status" value="1"/>
</dbReference>
<dbReference type="PROSITE" id="PS51186">
    <property type="entry name" value="GNAT"/>
    <property type="match status" value="1"/>
</dbReference>
<evidence type="ECO:0000313" key="3">
    <source>
        <dbReference type="Proteomes" id="UP000333828"/>
    </source>
</evidence>
<keyword evidence="2" id="KW-0808">Transferase</keyword>
<accession>A0A5E4ZBL3</accession>
<gene>
    <name evidence="2" type="ORF">PIN31115_05282</name>
</gene>
<evidence type="ECO:0000259" key="1">
    <source>
        <dbReference type="PROSITE" id="PS51186"/>
    </source>
</evidence>
<proteinExistence type="predicted"/>
<reference evidence="2 3" key="1">
    <citation type="submission" date="2019-08" db="EMBL/GenBank/DDBJ databases">
        <authorList>
            <person name="Peeters C."/>
        </authorList>
    </citation>
    <scope>NUCLEOTIDE SEQUENCE [LARGE SCALE GENOMIC DNA]</scope>
    <source>
        <strain evidence="2 3">LMG 31115</strain>
    </source>
</reference>
<feature type="domain" description="N-acetyltransferase" evidence="1">
    <location>
        <begin position="11"/>
        <end position="153"/>
    </location>
</feature>
<sequence length="153" mass="16910">MSYVDTNGNAFVIEAARPTDLPVLAQLYLDVRRQTMTWLSPDRFRYEDFASDAAGETIQVARGVNDEILGFISVWPADNFIHMLYVRETSQGAGVGAALLKALPDWPSRGYRLKCLVKNSRATSFYLRHGFVVVGAGASEEGDYEDLAVTLGE</sequence>
<dbReference type="InterPro" id="IPR016181">
    <property type="entry name" value="Acyl_CoA_acyltransferase"/>
</dbReference>
<dbReference type="GO" id="GO:0016747">
    <property type="term" value="F:acyltransferase activity, transferring groups other than amino-acyl groups"/>
    <property type="evidence" value="ECO:0007669"/>
    <property type="project" value="InterPro"/>
</dbReference>
<dbReference type="AlphaFoldDB" id="A0A5E4ZBL3"/>
<dbReference type="EMBL" id="CABPSI010000008">
    <property type="protein sequence ID" value="VVE58238.1"/>
    <property type="molecule type" value="Genomic_DNA"/>
</dbReference>
<dbReference type="CDD" id="cd04301">
    <property type="entry name" value="NAT_SF"/>
    <property type="match status" value="1"/>
</dbReference>